<dbReference type="EMBL" id="FNBO01000003">
    <property type="protein sequence ID" value="SDF26623.1"/>
    <property type="molecule type" value="Genomic_DNA"/>
</dbReference>
<dbReference type="RefSeq" id="WP_149797908.1">
    <property type="nucleotide sequence ID" value="NZ_FNBO01000003.1"/>
</dbReference>
<reference evidence="2 3" key="1">
    <citation type="submission" date="2016-10" db="EMBL/GenBank/DDBJ databases">
        <authorList>
            <person name="Varghese N."/>
            <person name="Submissions S."/>
        </authorList>
    </citation>
    <scope>NUCLEOTIDE SEQUENCE [LARGE SCALE GENOMIC DNA]</scope>
    <source>
        <strain evidence="2 3">CGMCC 1.3527</strain>
    </source>
</reference>
<evidence type="ECO:0000313" key="2">
    <source>
        <dbReference type="EMBL" id="SDF26623.1"/>
    </source>
</evidence>
<evidence type="ECO:0008006" key="4">
    <source>
        <dbReference type="Google" id="ProtNLM"/>
    </source>
</evidence>
<feature type="compositionally biased region" description="Low complexity" evidence="1">
    <location>
        <begin position="304"/>
        <end position="321"/>
    </location>
</feature>
<protein>
    <recommendedName>
        <fullName evidence="4">Sulfatase</fullName>
    </recommendedName>
</protein>
<dbReference type="InterPro" id="IPR017850">
    <property type="entry name" value="Alkaline_phosphatase_core_sf"/>
</dbReference>
<evidence type="ECO:0000256" key="1">
    <source>
        <dbReference type="SAM" id="MobiDB-lite"/>
    </source>
</evidence>
<feature type="compositionally biased region" description="Basic and acidic residues" evidence="1">
    <location>
        <begin position="322"/>
        <end position="337"/>
    </location>
</feature>
<dbReference type="AlphaFoldDB" id="A0A1G7JNY6"/>
<feature type="region of interest" description="Disordered" evidence="1">
    <location>
        <begin position="297"/>
        <end position="337"/>
    </location>
</feature>
<dbReference type="SUPFAM" id="SSF53649">
    <property type="entry name" value="Alkaline phosphatase-like"/>
    <property type="match status" value="1"/>
</dbReference>
<name>A0A1G7JNY6_9EURY</name>
<dbReference type="Proteomes" id="UP000324020">
    <property type="component" value="Unassembled WGS sequence"/>
</dbReference>
<dbReference type="OrthoDB" id="100846at2157"/>
<evidence type="ECO:0000313" key="3">
    <source>
        <dbReference type="Proteomes" id="UP000324020"/>
    </source>
</evidence>
<keyword evidence="3" id="KW-1185">Reference proteome</keyword>
<sequence>MTIEVREWLAKARAVMDDDDVAGGLKLGAYYLYVGLWLTLSTRVRFATPAFEREWDLLVVLDTCRTDALAAVADEYDFLDDRDSVRSPGSTSGEWVAHTFDRAYADEISRTAYVTANPHSNAVLRDRLLPPQYVPAPATWPDWDPVAPDEVGLLDEVWADARDDRLGVVPPATVTDRAIAAGREADLDRLVVHYMQPHAPYIAGVVDGEDPLSEACAEPFEALRRGEVDREEMWDSYLDNLRLALDEVESLLENVDAERVVITADHGEAFGEWGFYEHPVGCPLPAVKRVPWVETTATDRGTRSPTPAASESAASESVASDPAERDVDEQLRDLGYR</sequence>
<organism evidence="2 3">
    <name type="scientific">Halorubrum xinjiangense</name>
    <dbReference type="NCBI Taxonomy" id="261291"/>
    <lineage>
        <taxon>Archaea</taxon>
        <taxon>Methanobacteriati</taxon>
        <taxon>Methanobacteriota</taxon>
        <taxon>Stenosarchaea group</taxon>
        <taxon>Halobacteria</taxon>
        <taxon>Halobacteriales</taxon>
        <taxon>Haloferacaceae</taxon>
        <taxon>Halorubrum</taxon>
    </lineage>
</organism>
<dbReference type="Gene3D" id="3.40.720.10">
    <property type="entry name" value="Alkaline Phosphatase, subunit A"/>
    <property type="match status" value="1"/>
</dbReference>
<accession>A0A1G7JNY6</accession>
<gene>
    <name evidence="2" type="ORF">SAMN04488067_10333</name>
</gene>
<proteinExistence type="predicted"/>